<proteinExistence type="predicted"/>
<dbReference type="GO" id="GO:0016787">
    <property type="term" value="F:hydrolase activity"/>
    <property type="evidence" value="ECO:0007669"/>
    <property type="project" value="InterPro"/>
</dbReference>
<evidence type="ECO:0000259" key="2">
    <source>
        <dbReference type="Pfam" id="PF07859"/>
    </source>
</evidence>
<dbReference type="InterPro" id="IPR050466">
    <property type="entry name" value="Carboxylest/Gibb_receptor"/>
</dbReference>
<dbReference type="InterPro" id="IPR013094">
    <property type="entry name" value="AB_hydrolase_3"/>
</dbReference>
<feature type="active site" evidence="1">
    <location>
        <position position="161"/>
    </location>
</feature>
<name>A0AAQ3KVR9_9LILI</name>
<feature type="domain" description="Alpha/beta hydrolase fold-3" evidence="2">
    <location>
        <begin position="85"/>
        <end position="290"/>
    </location>
</feature>
<keyword evidence="4" id="KW-1185">Reference proteome</keyword>
<accession>A0AAQ3KVR9</accession>
<dbReference type="SUPFAM" id="SSF53474">
    <property type="entry name" value="alpha/beta-Hydrolases"/>
    <property type="match status" value="1"/>
</dbReference>
<organism evidence="3 4">
    <name type="scientific">Canna indica</name>
    <name type="common">Indian-shot</name>
    <dbReference type="NCBI Taxonomy" id="4628"/>
    <lineage>
        <taxon>Eukaryota</taxon>
        <taxon>Viridiplantae</taxon>
        <taxon>Streptophyta</taxon>
        <taxon>Embryophyta</taxon>
        <taxon>Tracheophyta</taxon>
        <taxon>Spermatophyta</taxon>
        <taxon>Magnoliopsida</taxon>
        <taxon>Liliopsida</taxon>
        <taxon>Zingiberales</taxon>
        <taxon>Cannaceae</taxon>
        <taxon>Canna</taxon>
    </lineage>
</organism>
<sequence>MGAFSQLNDDDDDDDHGPVVEEIEKLIKVYKDGHVERLPAVADVPCTWTSQPDVVCRDAVVAAGLRARLYLPKLQGQKQLLLPLLVYFHGGGFCVGSANCAVLSASYRLAPEHRLPAAFDDGLAVLRWVRQQQAESHRAPDELSWWRSRCDFARVFIAGDSAGATIAYHVAAMKPAAGVKGMILIQPFFGGAARTWSEKNLPQSSRSALSLATSDCYWRLALPVGADRDHPWCNPLAKKLEEESRLPAALVCVSELDILSDRNMEFCDAMRRAGKRVEQVTFAGVGHAFQVLHNYQMSQARTIEMLSHIRAFINR</sequence>
<dbReference type="PANTHER" id="PTHR23024">
    <property type="entry name" value="ARYLACETAMIDE DEACETYLASE"/>
    <property type="match status" value="1"/>
</dbReference>
<evidence type="ECO:0000313" key="3">
    <source>
        <dbReference type="EMBL" id="WOL12647.1"/>
    </source>
</evidence>
<protein>
    <recommendedName>
        <fullName evidence="2">Alpha/beta hydrolase fold-3 domain-containing protein</fullName>
    </recommendedName>
</protein>
<dbReference type="AlphaFoldDB" id="A0AAQ3KVR9"/>
<dbReference type="Proteomes" id="UP001327560">
    <property type="component" value="Chromosome 7"/>
</dbReference>
<dbReference type="InterPro" id="IPR029058">
    <property type="entry name" value="AB_hydrolase_fold"/>
</dbReference>
<dbReference type="InterPro" id="IPR033140">
    <property type="entry name" value="Lipase_GDXG_put_SER_AS"/>
</dbReference>
<evidence type="ECO:0000313" key="4">
    <source>
        <dbReference type="Proteomes" id="UP001327560"/>
    </source>
</evidence>
<dbReference type="PANTHER" id="PTHR23024:SF589">
    <property type="entry name" value="CARBOXYLESTERASE 17-RELATED"/>
    <property type="match status" value="1"/>
</dbReference>
<dbReference type="Gene3D" id="3.40.50.1820">
    <property type="entry name" value="alpha/beta hydrolase"/>
    <property type="match status" value="1"/>
</dbReference>
<gene>
    <name evidence="3" type="ORF">Cni_G21414</name>
</gene>
<reference evidence="3 4" key="1">
    <citation type="submission" date="2023-10" db="EMBL/GenBank/DDBJ databases">
        <title>Chromosome-scale genome assembly provides insights into flower coloration mechanisms of Canna indica.</title>
        <authorList>
            <person name="Li C."/>
        </authorList>
    </citation>
    <scope>NUCLEOTIDE SEQUENCE [LARGE SCALE GENOMIC DNA]</scope>
    <source>
        <tissue evidence="3">Flower</tissue>
    </source>
</reference>
<dbReference type="PROSITE" id="PS01174">
    <property type="entry name" value="LIPASE_GDXG_SER"/>
    <property type="match status" value="1"/>
</dbReference>
<dbReference type="Pfam" id="PF07859">
    <property type="entry name" value="Abhydrolase_3"/>
    <property type="match status" value="1"/>
</dbReference>
<evidence type="ECO:0000256" key="1">
    <source>
        <dbReference type="PROSITE-ProRule" id="PRU10038"/>
    </source>
</evidence>
<dbReference type="EMBL" id="CP136896">
    <property type="protein sequence ID" value="WOL12647.1"/>
    <property type="molecule type" value="Genomic_DNA"/>
</dbReference>